<dbReference type="EMBL" id="LWBR01000037">
    <property type="protein sequence ID" value="KZN95656.1"/>
    <property type="molecule type" value="Genomic_DNA"/>
</dbReference>
<evidence type="ECO:0000313" key="3">
    <source>
        <dbReference type="EMBL" id="KZN95656.1"/>
    </source>
</evidence>
<sequence>MSIEEKMSKLVKEVQDLKPKMKEEYFPKAEGIIKNIPIECSLHELAIQNQKKRNANPNKIHPIQVKRGQIYNALIGENIGSELCENHLVLILQNDTGNMFADTVNVLTIKGDGNNINETFHVKLTNNDMYYGKLDKDPSRINVTEILTIDKARLDKRVGKIKNELFKEINKKVKNQLGLK</sequence>
<dbReference type="GO" id="GO:0016075">
    <property type="term" value="P:rRNA catabolic process"/>
    <property type="evidence" value="ECO:0007669"/>
    <property type="project" value="TreeGrafter"/>
</dbReference>
<evidence type="ECO:0000313" key="4">
    <source>
        <dbReference type="Proteomes" id="UP000076476"/>
    </source>
</evidence>
<dbReference type="STRING" id="33936.AZI98_12835"/>
<gene>
    <name evidence="3" type="ORF">AZI98_12835</name>
</gene>
<protein>
    <recommendedName>
        <fullName evidence="5">Type II toxin-antitoxin system PemK/MazF family toxin</fullName>
    </recommendedName>
</protein>
<dbReference type="PANTHER" id="PTHR33988:SF2">
    <property type="entry name" value="ENDORIBONUCLEASE MAZF"/>
    <property type="match status" value="1"/>
</dbReference>
<comment type="similarity">
    <text evidence="1">Belongs to the PemK/MazF family.</text>
</comment>
<keyword evidence="4" id="KW-1185">Reference proteome</keyword>
<dbReference type="GO" id="GO:0006402">
    <property type="term" value="P:mRNA catabolic process"/>
    <property type="evidence" value="ECO:0007669"/>
    <property type="project" value="TreeGrafter"/>
</dbReference>
<dbReference type="GO" id="GO:0003677">
    <property type="term" value="F:DNA binding"/>
    <property type="evidence" value="ECO:0007669"/>
    <property type="project" value="InterPro"/>
</dbReference>
<accession>A0A165X5K0</accession>
<reference evidence="3 4" key="1">
    <citation type="submission" date="2016-04" db="EMBL/GenBank/DDBJ databases">
        <title>Draft genome sequence of Aeribacillus pallidus 8m3 from petroleum reservoir.</title>
        <authorList>
            <person name="Poltaraus A.B."/>
            <person name="Nazina T.N."/>
            <person name="Tourova T.P."/>
            <person name="Malakho S.M."/>
            <person name="Korshunova A.V."/>
            <person name="Sokolova D.S."/>
        </authorList>
    </citation>
    <scope>NUCLEOTIDE SEQUENCE [LARGE SCALE GENOMIC DNA]</scope>
    <source>
        <strain evidence="3 4">8m3</strain>
    </source>
</reference>
<organism evidence="3 4">
    <name type="scientific">Aeribacillus pallidus</name>
    <dbReference type="NCBI Taxonomy" id="33936"/>
    <lineage>
        <taxon>Bacteria</taxon>
        <taxon>Bacillati</taxon>
        <taxon>Bacillota</taxon>
        <taxon>Bacilli</taxon>
        <taxon>Bacillales</taxon>
        <taxon>Bacillaceae</taxon>
        <taxon>Aeribacillus</taxon>
    </lineage>
</organism>
<dbReference type="SUPFAM" id="SSF50118">
    <property type="entry name" value="Cell growth inhibitor/plasmid maintenance toxic component"/>
    <property type="match status" value="1"/>
</dbReference>
<dbReference type="Pfam" id="PF02452">
    <property type="entry name" value="PemK_toxin"/>
    <property type="match status" value="1"/>
</dbReference>
<dbReference type="InterPro" id="IPR011067">
    <property type="entry name" value="Plasmid_toxin/cell-grow_inhib"/>
</dbReference>
<dbReference type="GO" id="GO:0004521">
    <property type="term" value="F:RNA endonuclease activity"/>
    <property type="evidence" value="ECO:0007669"/>
    <property type="project" value="TreeGrafter"/>
</dbReference>
<comment type="caution">
    <text evidence="3">The sequence shown here is derived from an EMBL/GenBank/DDBJ whole genome shotgun (WGS) entry which is preliminary data.</text>
</comment>
<proteinExistence type="inferred from homology"/>
<dbReference type="PANTHER" id="PTHR33988">
    <property type="entry name" value="ENDORIBONUCLEASE MAZF-RELATED"/>
    <property type="match status" value="1"/>
</dbReference>
<keyword evidence="2" id="KW-1277">Toxin-antitoxin system</keyword>
<dbReference type="RefSeq" id="WP_082830346.1">
    <property type="nucleotide sequence ID" value="NZ_LWBR01000037.1"/>
</dbReference>
<dbReference type="Proteomes" id="UP000076476">
    <property type="component" value="Unassembled WGS sequence"/>
</dbReference>
<evidence type="ECO:0000256" key="1">
    <source>
        <dbReference type="ARBA" id="ARBA00007521"/>
    </source>
</evidence>
<dbReference type="Gene3D" id="2.30.30.110">
    <property type="match status" value="1"/>
</dbReference>
<dbReference type="InterPro" id="IPR003477">
    <property type="entry name" value="PemK-like"/>
</dbReference>
<evidence type="ECO:0000256" key="2">
    <source>
        <dbReference type="ARBA" id="ARBA00022649"/>
    </source>
</evidence>
<evidence type="ECO:0008006" key="5">
    <source>
        <dbReference type="Google" id="ProtNLM"/>
    </source>
</evidence>
<dbReference type="OrthoDB" id="2970721at2"/>
<name>A0A165X5K0_9BACI</name>
<dbReference type="AlphaFoldDB" id="A0A165X5K0"/>